<sequence length="80" mass="8237">MLTTTTGETTSRALTGSDWLGLAASPTFAAMALLTGVTSGPAEMLCSSGAGMPLGSMVVMYLLMSAFHLAPWLRLARTAI</sequence>
<evidence type="ECO:0000313" key="2">
    <source>
        <dbReference type="EMBL" id="MCG7507284.1"/>
    </source>
</evidence>
<comment type="caution">
    <text evidence="2">The sequence shown here is derived from an EMBL/GenBank/DDBJ whole genome shotgun (WGS) entry which is preliminary data.</text>
</comment>
<keyword evidence="1" id="KW-0472">Membrane</keyword>
<proteinExistence type="predicted"/>
<reference evidence="2 3" key="1">
    <citation type="submission" date="2022-02" db="EMBL/GenBank/DDBJ databases">
        <title>Draft genome sequence of Mezorhizobium retamae strain IRAMC:0171 isolated from Retama raetam nodules.</title>
        <authorList>
            <person name="Bengaied R."/>
            <person name="Sbissi I."/>
            <person name="Huber K."/>
            <person name="Ghodbane F."/>
            <person name="Nouioui I."/>
            <person name="Tarhouni M."/>
            <person name="Gtari M."/>
        </authorList>
    </citation>
    <scope>NUCLEOTIDE SEQUENCE [LARGE SCALE GENOMIC DNA]</scope>
    <source>
        <strain evidence="2 3">IRAMC:0171</strain>
    </source>
</reference>
<accession>A0ABS9QL13</accession>
<evidence type="ECO:0000313" key="3">
    <source>
        <dbReference type="Proteomes" id="UP001201701"/>
    </source>
</evidence>
<gene>
    <name evidence="2" type="ORF">L4923_19820</name>
</gene>
<feature type="transmembrane region" description="Helical" evidence="1">
    <location>
        <begin position="20"/>
        <end position="42"/>
    </location>
</feature>
<feature type="transmembrane region" description="Helical" evidence="1">
    <location>
        <begin position="54"/>
        <end position="73"/>
    </location>
</feature>
<dbReference type="EMBL" id="JAKREW010000022">
    <property type="protein sequence ID" value="MCG7507284.1"/>
    <property type="molecule type" value="Genomic_DNA"/>
</dbReference>
<evidence type="ECO:0000256" key="1">
    <source>
        <dbReference type="SAM" id="Phobius"/>
    </source>
</evidence>
<keyword evidence="1" id="KW-0812">Transmembrane</keyword>
<name>A0ABS9QL13_9HYPH</name>
<keyword evidence="3" id="KW-1185">Reference proteome</keyword>
<dbReference type="Proteomes" id="UP001201701">
    <property type="component" value="Unassembled WGS sequence"/>
</dbReference>
<protein>
    <submittedName>
        <fullName evidence="2">Uncharacterized protein</fullName>
    </submittedName>
</protein>
<organism evidence="2 3">
    <name type="scientific">Mesorhizobium retamae</name>
    <dbReference type="NCBI Taxonomy" id="2912854"/>
    <lineage>
        <taxon>Bacteria</taxon>
        <taxon>Pseudomonadati</taxon>
        <taxon>Pseudomonadota</taxon>
        <taxon>Alphaproteobacteria</taxon>
        <taxon>Hyphomicrobiales</taxon>
        <taxon>Phyllobacteriaceae</taxon>
        <taxon>Mesorhizobium</taxon>
    </lineage>
</organism>
<keyword evidence="1" id="KW-1133">Transmembrane helix</keyword>